<gene>
    <name evidence="2" type="ORF">SHKM778_56180</name>
</gene>
<evidence type="ECO:0000313" key="2">
    <source>
        <dbReference type="EMBL" id="BFO19230.1"/>
    </source>
</evidence>
<dbReference type="AntiFam" id="ANF00095">
    <property type="entry name" value="Shadow ORF (opposite ABC transporters)"/>
</dbReference>
<dbReference type="AlphaFoldDB" id="A0AAT9HP83"/>
<dbReference type="EMBL" id="AP035768">
    <property type="protein sequence ID" value="BFO19230.1"/>
    <property type="molecule type" value="Genomic_DNA"/>
</dbReference>
<feature type="region of interest" description="Disordered" evidence="1">
    <location>
        <begin position="159"/>
        <end position="192"/>
    </location>
</feature>
<organism evidence="2">
    <name type="scientific">Streptomyces haneummycinicus</name>
    <dbReference type="NCBI Taxonomy" id="3074435"/>
    <lineage>
        <taxon>Bacteria</taxon>
        <taxon>Bacillati</taxon>
        <taxon>Actinomycetota</taxon>
        <taxon>Actinomycetes</taxon>
        <taxon>Kitasatosporales</taxon>
        <taxon>Streptomycetaceae</taxon>
        <taxon>Streptomyces</taxon>
    </lineage>
</organism>
<feature type="region of interest" description="Disordered" evidence="1">
    <location>
        <begin position="1"/>
        <end position="23"/>
    </location>
</feature>
<protein>
    <submittedName>
        <fullName evidence="2">Uncharacterized protein</fullName>
    </submittedName>
</protein>
<reference evidence="2" key="1">
    <citation type="submission" date="2024-06" db="EMBL/GenBank/DDBJ databases">
        <authorList>
            <consortium name="consrtm"/>
            <person name="Uemura M."/>
            <person name="Terahara T."/>
        </authorList>
    </citation>
    <scope>NUCLEOTIDE SEQUENCE</scope>
    <source>
        <strain evidence="2">KM77-8</strain>
    </source>
</reference>
<sequence>MDLARVGAASSGQQVEQAGLGVARGAEDGDDLALAHLDGEVADSAAVAESPDDKTVVVTGFGPCGAGGDDVPADHVPHQGGTVQFAGGGATDQSAVAQDRDPVGHGHDLVDVVRDVDDGDALVAQPAHQGAYLSGVLGAQTGGRLVEDQRLAAPAHLPRDLDHGLLGDGQRAGDAGDVDADAEAGQGRAGPVADGFPVDGAEGPGRQVAQHDVLGDGEAHGQFAALRHGGDAEAARPAHGEPRVPVAVHLDGARVGLVHPGQHLDEGGLAGAVHPHQGVDLARV</sequence>
<proteinExistence type="predicted"/>
<name>A0AAT9HP83_9ACTN</name>
<accession>A0AAT9HP83</accession>
<evidence type="ECO:0000256" key="1">
    <source>
        <dbReference type="SAM" id="MobiDB-lite"/>
    </source>
</evidence>
<reference evidence="2" key="2">
    <citation type="submission" date="2024-07" db="EMBL/GenBank/DDBJ databases">
        <title>Streptomyces haneummycinica sp. nov., a new antibiotic-producing actinobacterium isolated from marine sediment.</title>
        <authorList>
            <person name="Uemura M."/>
            <person name="Hamada M."/>
            <person name="Hirano S."/>
            <person name="Kobayashi K."/>
            <person name="Ohshiro T."/>
            <person name="Kobayashi T."/>
            <person name="Terahara T."/>
        </authorList>
    </citation>
    <scope>NUCLEOTIDE SEQUENCE</scope>
    <source>
        <strain evidence="2">KM77-8</strain>
    </source>
</reference>